<dbReference type="EMBL" id="CP060696">
    <property type="protein sequence ID" value="QNO17154.1"/>
    <property type="molecule type" value="Genomic_DNA"/>
</dbReference>
<dbReference type="AlphaFoldDB" id="A0A7G9WEP2"/>
<reference evidence="2 3" key="1">
    <citation type="submission" date="2020-08" db="EMBL/GenBank/DDBJ databases">
        <authorList>
            <person name="Ren C."/>
            <person name="Gu Y."/>
            <person name="Xu Y."/>
        </authorList>
    </citation>
    <scope>NUCLEOTIDE SEQUENCE [LARGE SCALE GENOMIC DNA]</scope>
    <source>
        <strain evidence="2 3">LBM18003</strain>
    </source>
</reference>
<evidence type="ECO:0000313" key="2">
    <source>
        <dbReference type="EMBL" id="QNO17154.1"/>
    </source>
</evidence>
<dbReference type="PANTHER" id="PTHR39201">
    <property type="entry name" value="EXPORTED PROTEIN-RELATED"/>
    <property type="match status" value="1"/>
</dbReference>
<dbReference type="SUPFAM" id="SSF52218">
    <property type="entry name" value="Flavoproteins"/>
    <property type="match status" value="1"/>
</dbReference>
<keyword evidence="3" id="KW-1185">Reference proteome</keyword>
<dbReference type="GO" id="GO:0010181">
    <property type="term" value="F:FMN binding"/>
    <property type="evidence" value="ECO:0007669"/>
    <property type="project" value="InterPro"/>
</dbReference>
<dbReference type="Gene3D" id="3.40.50.360">
    <property type="match status" value="1"/>
</dbReference>
<dbReference type="RefSeq" id="WP_212506222.1">
    <property type="nucleotide sequence ID" value="NZ_CP060696.1"/>
</dbReference>
<dbReference type="InterPro" id="IPR008254">
    <property type="entry name" value="Flavodoxin/NO_synth"/>
</dbReference>
<organism evidence="2 3">
    <name type="scientific">Caproicibacterium amylolyticum</name>
    <dbReference type="NCBI Taxonomy" id="2766537"/>
    <lineage>
        <taxon>Bacteria</taxon>
        <taxon>Bacillati</taxon>
        <taxon>Bacillota</taxon>
        <taxon>Clostridia</taxon>
        <taxon>Eubacteriales</taxon>
        <taxon>Oscillospiraceae</taxon>
        <taxon>Caproicibacterium</taxon>
    </lineage>
</organism>
<dbReference type="Proteomes" id="UP000516046">
    <property type="component" value="Chromosome"/>
</dbReference>
<gene>
    <name evidence="2" type="ORF">H6X83_09335</name>
</gene>
<feature type="domain" description="Flavodoxin-like" evidence="1">
    <location>
        <begin position="5"/>
        <end position="157"/>
    </location>
</feature>
<proteinExistence type="predicted"/>
<sequence length="157" mass="17470">MEQKSLVVYYSRSGNTKALAKLIAQLAGADLFALVPVDSYPTENSAAIEQAEKEIRSGFQPKLQGLPYLETYDTIFVGTPNWWGTAAPPVTAFLKQCCLSGKKIAPFWTSGGDGTQHILQDLMELCPDSVFLQYFTAVNKCFLKEQVVQWLQKIGYH</sequence>
<dbReference type="Pfam" id="PF12682">
    <property type="entry name" value="Flavodoxin_4"/>
    <property type="match status" value="1"/>
</dbReference>
<name>A0A7G9WEP2_9FIRM</name>
<dbReference type="InterPro" id="IPR001226">
    <property type="entry name" value="Flavodoxin_CS"/>
</dbReference>
<dbReference type="PANTHER" id="PTHR39201:SF1">
    <property type="entry name" value="FLAVODOXIN-LIKE DOMAIN-CONTAINING PROTEIN"/>
    <property type="match status" value="1"/>
</dbReference>
<protein>
    <submittedName>
        <fullName evidence="2">Flavodoxin</fullName>
    </submittedName>
</protein>
<evidence type="ECO:0000259" key="1">
    <source>
        <dbReference type="PROSITE" id="PS50902"/>
    </source>
</evidence>
<dbReference type="GO" id="GO:0009055">
    <property type="term" value="F:electron transfer activity"/>
    <property type="evidence" value="ECO:0007669"/>
    <property type="project" value="InterPro"/>
</dbReference>
<accession>A0A7G9WEP2</accession>
<dbReference type="InterPro" id="IPR029039">
    <property type="entry name" value="Flavoprotein-like_sf"/>
</dbReference>
<dbReference type="GO" id="GO:0016651">
    <property type="term" value="F:oxidoreductase activity, acting on NAD(P)H"/>
    <property type="evidence" value="ECO:0007669"/>
    <property type="project" value="UniProtKB-ARBA"/>
</dbReference>
<dbReference type="PROSITE" id="PS50902">
    <property type="entry name" value="FLAVODOXIN_LIKE"/>
    <property type="match status" value="1"/>
</dbReference>
<evidence type="ECO:0000313" key="3">
    <source>
        <dbReference type="Proteomes" id="UP000516046"/>
    </source>
</evidence>
<dbReference type="KEGG" id="caml:H6X83_09335"/>
<dbReference type="PROSITE" id="PS00201">
    <property type="entry name" value="FLAVODOXIN"/>
    <property type="match status" value="1"/>
</dbReference>